<accession>A0AAU8IIH3</accession>
<dbReference type="AlphaFoldDB" id="A0AAU8IIH3"/>
<protein>
    <submittedName>
        <fullName evidence="1">Uncharacterized protein</fullName>
    </submittedName>
</protein>
<evidence type="ECO:0000313" key="1">
    <source>
        <dbReference type="EMBL" id="XCJ18148.1"/>
    </source>
</evidence>
<organism evidence="1">
    <name type="scientific">Sporolactobacillus sp. Y61</name>
    <dbReference type="NCBI Taxonomy" id="3160863"/>
    <lineage>
        <taxon>Bacteria</taxon>
        <taxon>Bacillati</taxon>
        <taxon>Bacillota</taxon>
        <taxon>Bacilli</taxon>
        <taxon>Bacillales</taxon>
        <taxon>Sporolactobacillaceae</taxon>
        <taxon>Sporolactobacillus</taxon>
    </lineage>
</organism>
<sequence>MDKKRSLQLIEKLSNANGVSGFEDEVVHLFSEAVKDLGEVTEDPMRNVYVRRRGTPGIVRLFSWTRTVTKWGSWYRQSSRTEPSVL</sequence>
<name>A0AAU8IIH3_9BACL</name>
<dbReference type="Gene3D" id="3.40.630.10">
    <property type="entry name" value="Zn peptidases"/>
    <property type="match status" value="1"/>
</dbReference>
<reference evidence="1" key="1">
    <citation type="submission" date="2024-06" db="EMBL/GenBank/DDBJ databases">
        <authorList>
            <person name="Fan A."/>
            <person name="Zhang F.Y."/>
            <person name="Zhang L."/>
        </authorList>
    </citation>
    <scope>NUCLEOTIDE SEQUENCE</scope>
    <source>
        <strain evidence="1">Y61</strain>
    </source>
</reference>
<dbReference type="EMBL" id="CP159510">
    <property type="protein sequence ID" value="XCJ18148.1"/>
    <property type="molecule type" value="Genomic_DNA"/>
</dbReference>
<dbReference type="SUPFAM" id="SSF53187">
    <property type="entry name" value="Zn-dependent exopeptidases"/>
    <property type="match status" value="1"/>
</dbReference>
<gene>
    <name evidence="1" type="ORF">ABNN70_06815</name>
</gene>
<dbReference type="RefSeq" id="WP_353949227.1">
    <property type="nucleotide sequence ID" value="NZ_CP159510.1"/>
</dbReference>
<proteinExistence type="predicted"/>